<evidence type="ECO:0000313" key="4">
    <source>
        <dbReference type="EMBL" id="CAE6437416.1"/>
    </source>
</evidence>
<dbReference type="GO" id="GO:0005524">
    <property type="term" value="F:ATP binding"/>
    <property type="evidence" value="ECO:0007669"/>
    <property type="project" value="UniProtKB-KW"/>
</dbReference>
<evidence type="ECO:0000256" key="2">
    <source>
        <dbReference type="ARBA" id="ARBA00022840"/>
    </source>
</evidence>
<dbReference type="SMART" id="SM00220">
    <property type="entry name" value="S_TKc"/>
    <property type="match status" value="1"/>
</dbReference>
<dbReference type="Gene3D" id="1.10.510.10">
    <property type="entry name" value="Transferase(Phosphotransferase) domain 1"/>
    <property type="match status" value="1"/>
</dbReference>
<dbReference type="SUPFAM" id="SSF56112">
    <property type="entry name" value="Protein kinase-like (PK-like)"/>
    <property type="match status" value="1"/>
</dbReference>
<dbReference type="InterPro" id="IPR050198">
    <property type="entry name" value="Non-receptor_tyrosine_kinases"/>
</dbReference>
<dbReference type="EMBL" id="CAJMXA010000621">
    <property type="protein sequence ID" value="CAE6437416.1"/>
    <property type="molecule type" value="Genomic_DNA"/>
</dbReference>
<keyword evidence="2" id="KW-0067">ATP-binding</keyword>
<proteinExistence type="predicted"/>
<evidence type="ECO:0000256" key="1">
    <source>
        <dbReference type="ARBA" id="ARBA00022741"/>
    </source>
</evidence>
<dbReference type="PROSITE" id="PS50011">
    <property type="entry name" value="PROTEIN_KINASE_DOM"/>
    <property type="match status" value="1"/>
</dbReference>
<dbReference type="PANTHER" id="PTHR24418">
    <property type="entry name" value="TYROSINE-PROTEIN KINASE"/>
    <property type="match status" value="1"/>
</dbReference>
<dbReference type="InterPro" id="IPR011009">
    <property type="entry name" value="Kinase-like_dom_sf"/>
</dbReference>
<accession>A0A8H2XZQ5</accession>
<keyword evidence="1" id="KW-0547">Nucleotide-binding</keyword>
<name>A0A8H2XZQ5_9AGAM</name>
<dbReference type="Pfam" id="PF07714">
    <property type="entry name" value="PK_Tyr_Ser-Thr"/>
    <property type="match status" value="2"/>
</dbReference>
<feature type="domain" description="Protein kinase" evidence="3">
    <location>
        <begin position="1"/>
        <end position="160"/>
    </location>
</feature>
<comment type="caution">
    <text evidence="4">The sequence shown here is derived from an EMBL/GenBank/DDBJ whole genome shotgun (WGS) entry which is preliminary data.</text>
</comment>
<gene>
    <name evidence="4" type="ORF">RDB_LOCUS31993</name>
</gene>
<dbReference type="AlphaFoldDB" id="A0A8H2XZQ5"/>
<dbReference type="InterPro" id="IPR001245">
    <property type="entry name" value="Ser-Thr/Tyr_kinase_cat_dom"/>
</dbReference>
<dbReference type="GO" id="GO:0004672">
    <property type="term" value="F:protein kinase activity"/>
    <property type="evidence" value="ECO:0007669"/>
    <property type="project" value="InterPro"/>
</dbReference>
<protein>
    <recommendedName>
        <fullName evidence="3">Protein kinase domain-containing protein</fullName>
    </recommendedName>
</protein>
<evidence type="ECO:0000313" key="5">
    <source>
        <dbReference type="Proteomes" id="UP000663853"/>
    </source>
</evidence>
<organism evidence="4 5">
    <name type="scientific">Rhizoctonia solani</name>
    <dbReference type="NCBI Taxonomy" id="456999"/>
    <lineage>
        <taxon>Eukaryota</taxon>
        <taxon>Fungi</taxon>
        <taxon>Dikarya</taxon>
        <taxon>Basidiomycota</taxon>
        <taxon>Agaricomycotina</taxon>
        <taxon>Agaricomycetes</taxon>
        <taxon>Cantharellales</taxon>
        <taxon>Ceratobasidiaceae</taxon>
        <taxon>Rhizoctonia</taxon>
    </lineage>
</organism>
<dbReference type="Proteomes" id="UP000663853">
    <property type="component" value="Unassembled WGS sequence"/>
</dbReference>
<reference evidence="4" key="1">
    <citation type="submission" date="2021-01" db="EMBL/GenBank/DDBJ databases">
        <authorList>
            <person name="Kaushik A."/>
        </authorList>
    </citation>
    <scope>NUCLEOTIDE SEQUENCE</scope>
    <source>
        <strain evidence="4">AG6-10EEA</strain>
    </source>
</reference>
<dbReference type="InterPro" id="IPR000719">
    <property type="entry name" value="Prot_kinase_dom"/>
</dbReference>
<sequence length="160" mass="17556">MRHQHVHQLLGVIIFKEHHLGMVSEWMENGNLREHMRKNPEFDRYEMCASIASGLEYMHQTDAVHGDLKAASTSYTLELGLLISLRNFTQLNVLVSAGGVAKLADFGLSTVSGVSLGFSETSNPQLGSTRWAAPELLSEEAPKSKASDVYALGMASVIRL</sequence>
<evidence type="ECO:0000259" key="3">
    <source>
        <dbReference type="PROSITE" id="PS50011"/>
    </source>
</evidence>